<name>A0A7U3UZ11_9ACTN</name>
<dbReference type="Proteomes" id="UP000595703">
    <property type="component" value="Chromosome"/>
</dbReference>
<reference evidence="3 4" key="1">
    <citation type="journal article" date="2010" name="J. Bacteriol.">
        <title>Biochemical characterization of a novel indole prenyltransferase from Streptomyces sp. SN-593.</title>
        <authorList>
            <person name="Takahashi S."/>
            <person name="Takagi H."/>
            <person name="Toyoda A."/>
            <person name="Uramoto M."/>
            <person name="Nogawa T."/>
            <person name="Ueki M."/>
            <person name="Sakaki Y."/>
            <person name="Osada H."/>
        </authorList>
    </citation>
    <scope>NUCLEOTIDE SEQUENCE [LARGE SCALE GENOMIC DNA]</scope>
    <source>
        <strain evidence="3 4">SN-593</strain>
    </source>
</reference>
<dbReference type="KEGG" id="arev:RVR_8879"/>
<dbReference type="RefSeq" id="WP_202237340.1">
    <property type="nucleotide sequence ID" value="NZ_AP018365.1"/>
</dbReference>
<reference evidence="3 4" key="4">
    <citation type="journal article" date="2020" name="Sci. Rep.">
        <title>beta-carboline chemical signals induce reveromycin production through a LuxR family regulator in Streptomyces sp. SN-593.</title>
        <authorList>
            <person name="Panthee S."/>
            <person name="Kito N."/>
            <person name="Hayashi T."/>
            <person name="Shimizu T."/>
            <person name="Ishikawa J."/>
            <person name="Hamamoto H."/>
            <person name="Osada H."/>
            <person name="Takahashi S."/>
        </authorList>
    </citation>
    <scope>NUCLEOTIDE SEQUENCE [LARGE SCALE GENOMIC DNA]</scope>
    <source>
        <strain evidence="3 4">SN-593</strain>
    </source>
</reference>
<reference evidence="3 4" key="3">
    <citation type="journal article" date="2011" name="Nat. Chem. Biol.">
        <title>Reveromycin A biosynthesis uses RevG and RevJ for stereospecific spiroacetal formation.</title>
        <authorList>
            <person name="Takahashi S."/>
            <person name="Toyoda A."/>
            <person name="Sekiyama Y."/>
            <person name="Takagi H."/>
            <person name="Nogawa T."/>
            <person name="Uramoto M."/>
            <person name="Suzuki R."/>
            <person name="Koshino H."/>
            <person name="Kumano T."/>
            <person name="Panthee S."/>
            <person name="Dairi T."/>
            <person name="Ishikawa J."/>
            <person name="Ikeda H."/>
            <person name="Sakaki Y."/>
            <person name="Osada H."/>
        </authorList>
    </citation>
    <scope>NUCLEOTIDE SEQUENCE [LARGE SCALE GENOMIC DNA]</scope>
    <source>
        <strain evidence="3 4">SN-593</strain>
    </source>
</reference>
<dbReference type="InterPro" id="IPR036661">
    <property type="entry name" value="Luciferase-like_sf"/>
</dbReference>
<feature type="domain" description="Luciferase-like" evidence="2">
    <location>
        <begin position="12"/>
        <end position="227"/>
    </location>
</feature>
<dbReference type="Gene3D" id="3.20.20.30">
    <property type="entry name" value="Luciferase-like domain"/>
    <property type="match status" value="1"/>
</dbReference>
<dbReference type="InterPro" id="IPR050564">
    <property type="entry name" value="F420-G6PD/mer"/>
</dbReference>
<sequence>MTQRTTLFGFAPGTETARAAEIVRLGVRADRSGLDLFSTSDHPYYGQRLDAYSTLGFVLGATSGIAGLANVTNLPSRPAPVLARAVTSLSALSGGRIVLGIGAGGFWDEIERFGRPRLGPGQAVRALEEAITLVRALSGGGEPVTFHGEFSDIRDIEPADVPAPRIWTGSLGERSLAVTGRLADGWIPGHASDWVSERYLASRPLVDRAAEEAGRDPSDVVTVFNLPGRITDTPLGRTRDGDGRWIGGSVGQWVEELTGAVLDHRAAGFVHFATGGGPLDVALGRWAEDVVPAVRENVAKG</sequence>
<evidence type="ECO:0000313" key="4">
    <source>
        <dbReference type="Proteomes" id="UP000595703"/>
    </source>
</evidence>
<reference evidence="3 4" key="2">
    <citation type="journal article" date="2011" name="J. Antibiot.">
        <title>Furaquinocins I and J: novel polyketide isoprenoid hybrid compounds from Streptomyces reveromyceticus SN-593.</title>
        <authorList>
            <person name="Panthee S."/>
            <person name="Takahashi S."/>
            <person name="Takagi H."/>
            <person name="Nogawa T."/>
            <person name="Oowada E."/>
            <person name="Uramoto M."/>
            <person name="Osada H."/>
        </authorList>
    </citation>
    <scope>NUCLEOTIDE SEQUENCE [LARGE SCALE GENOMIC DNA]</scope>
    <source>
        <strain evidence="3 4">SN-593</strain>
    </source>
</reference>
<dbReference type="InterPro" id="IPR011251">
    <property type="entry name" value="Luciferase-like_dom"/>
</dbReference>
<dbReference type="Pfam" id="PF00296">
    <property type="entry name" value="Bac_luciferase"/>
    <property type="match status" value="1"/>
</dbReference>
<dbReference type="GO" id="GO:0016705">
    <property type="term" value="F:oxidoreductase activity, acting on paired donors, with incorporation or reduction of molecular oxygen"/>
    <property type="evidence" value="ECO:0007669"/>
    <property type="project" value="InterPro"/>
</dbReference>
<proteinExistence type="predicted"/>
<keyword evidence="1" id="KW-0560">Oxidoreductase</keyword>
<evidence type="ECO:0000259" key="2">
    <source>
        <dbReference type="Pfam" id="PF00296"/>
    </source>
</evidence>
<evidence type="ECO:0000256" key="1">
    <source>
        <dbReference type="ARBA" id="ARBA00023002"/>
    </source>
</evidence>
<dbReference type="CDD" id="cd01097">
    <property type="entry name" value="Tetrahydromethanopterin_reductase"/>
    <property type="match status" value="1"/>
</dbReference>
<gene>
    <name evidence="3" type="ORF">RVR_8879</name>
</gene>
<keyword evidence="4" id="KW-1185">Reference proteome</keyword>
<dbReference type="PANTHER" id="PTHR43244">
    <property type="match status" value="1"/>
</dbReference>
<evidence type="ECO:0000313" key="3">
    <source>
        <dbReference type="EMBL" id="BBB01454.1"/>
    </source>
</evidence>
<protein>
    <recommendedName>
        <fullName evidence="2">Luciferase-like domain-containing protein</fullName>
    </recommendedName>
</protein>
<dbReference type="SUPFAM" id="SSF51679">
    <property type="entry name" value="Bacterial luciferase-like"/>
    <property type="match status" value="1"/>
</dbReference>
<accession>A0A7U3UZ11</accession>
<dbReference type="PANTHER" id="PTHR43244:SF1">
    <property type="entry name" value="5,10-METHYLENETETRAHYDROMETHANOPTERIN REDUCTASE"/>
    <property type="match status" value="1"/>
</dbReference>
<dbReference type="EMBL" id="AP018365">
    <property type="protein sequence ID" value="BBB01454.1"/>
    <property type="molecule type" value="Genomic_DNA"/>
</dbReference>
<dbReference type="AlphaFoldDB" id="A0A7U3UZ11"/>
<organism evidence="3 4">
    <name type="scientific">Actinacidiphila reveromycinica</name>
    <dbReference type="NCBI Taxonomy" id="659352"/>
    <lineage>
        <taxon>Bacteria</taxon>
        <taxon>Bacillati</taxon>
        <taxon>Actinomycetota</taxon>
        <taxon>Actinomycetes</taxon>
        <taxon>Kitasatosporales</taxon>
        <taxon>Streptomycetaceae</taxon>
        <taxon>Actinacidiphila</taxon>
    </lineage>
</organism>